<keyword evidence="2" id="KW-0732">Signal</keyword>
<keyword evidence="4" id="KW-1185">Reference proteome</keyword>
<evidence type="ECO:0000256" key="1">
    <source>
        <dbReference type="SAM" id="MobiDB-lite"/>
    </source>
</evidence>
<evidence type="ECO:0000256" key="2">
    <source>
        <dbReference type="SAM" id="SignalP"/>
    </source>
</evidence>
<protein>
    <submittedName>
        <fullName evidence="3">Uncharacterized protein</fullName>
    </submittedName>
</protein>
<gene>
    <name evidence="3" type="primary">AVEN_58044_2</name>
    <name evidence="3" type="ORF">CEXT_511321</name>
</gene>
<feature type="region of interest" description="Disordered" evidence="1">
    <location>
        <begin position="200"/>
        <end position="219"/>
    </location>
</feature>
<comment type="caution">
    <text evidence="3">The sequence shown here is derived from an EMBL/GenBank/DDBJ whole genome shotgun (WGS) entry which is preliminary data.</text>
</comment>
<dbReference type="Proteomes" id="UP001054945">
    <property type="component" value="Unassembled WGS sequence"/>
</dbReference>
<feature type="region of interest" description="Disordered" evidence="1">
    <location>
        <begin position="110"/>
        <end position="135"/>
    </location>
</feature>
<organism evidence="3 4">
    <name type="scientific">Caerostris extrusa</name>
    <name type="common">Bark spider</name>
    <name type="synonym">Caerostris bankana</name>
    <dbReference type="NCBI Taxonomy" id="172846"/>
    <lineage>
        <taxon>Eukaryota</taxon>
        <taxon>Metazoa</taxon>
        <taxon>Ecdysozoa</taxon>
        <taxon>Arthropoda</taxon>
        <taxon>Chelicerata</taxon>
        <taxon>Arachnida</taxon>
        <taxon>Araneae</taxon>
        <taxon>Araneomorphae</taxon>
        <taxon>Entelegynae</taxon>
        <taxon>Araneoidea</taxon>
        <taxon>Araneidae</taxon>
        <taxon>Caerostris</taxon>
    </lineage>
</organism>
<dbReference type="AlphaFoldDB" id="A0AAV4WAI3"/>
<feature type="chain" id="PRO_5043663343" evidence="2">
    <location>
        <begin position="20"/>
        <end position="219"/>
    </location>
</feature>
<dbReference type="EMBL" id="BPLR01015863">
    <property type="protein sequence ID" value="GIY79224.1"/>
    <property type="molecule type" value="Genomic_DNA"/>
</dbReference>
<proteinExistence type="predicted"/>
<reference evidence="3 4" key="1">
    <citation type="submission" date="2021-06" db="EMBL/GenBank/DDBJ databases">
        <title>Caerostris extrusa draft genome.</title>
        <authorList>
            <person name="Kono N."/>
            <person name="Arakawa K."/>
        </authorList>
    </citation>
    <scope>NUCLEOTIDE SEQUENCE [LARGE SCALE GENOMIC DNA]</scope>
</reference>
<sequence>MQMEIKLAMVRLKIPLVKLILLAECSNPPLVNQKVASGVSLIEESVSNLSVSRDYAGVLFTKLKTALERLTSEFSLALNKSKTSAFGEISAIDDREAESKFSFKNCLPSNDSDDDSLASKPDCQENKNSSSDGQKLKKSKVYDFFQFRSKHAMEEFNKKPPALENSNVEMIVPTKTFDITQIKGWRNKYFASESEIHHSYAKSENNIDDSSQNAVSLPH</sequence>
<evidence type="ECO:0000313" key="3">
    <source>
        <dbReference type="EMBL" id="GIY79224.1"/>
    </source>
</evidence>
<evidence type="ECO:0000313" key="4">
    <source>
        <dbReference type="Proteomes" id="UP001054945"/>
    </source>
</evidence>
<feature type="signal peptide" evidence="2">
    <location>
        <begin position="1"/>
        <end position="19"/>
    </location>
</feature>
<feature type="compositionally biased region" description="Polar residues" evidence="1">
    <location>
        <begin position="202"/>
        <end position="219"/>
    </location>
</feature>
<name>A0AAV4WAI3_CAEEX</name>
<accession>A0AAV4WAI3</accession>